<dbReference type="InterPro" id="IPR001667">
    <property type="entry name" value="DDH_dom"/>
</dbReference>
<dbReference type="Pfam" id="PF02272">
    <property type="entry name" value="DHHA1"/>
    <property type="match status" value="1"/>
</dbReference>
<gene>
    <name evidence="3" type="ORF">H9901_03855</name>
</gene>
<dbReference type="Proteomes" id="UP000777303">
    <property type="component" value="Unassembled WGS sequence"/>
</dbReference>
<organism evidence="3 4">
    <name type="scientific">Candidatus Paralactobacillus gallistercoris</name>
    <dbReference type="NCBI Taxonomy" id="2838724"/>
    <lineage>
        <taxon>Bacteria</taxon>
        <taxon>Bacillati</taxon>
        <taxon>Bacillota</taxon>
        <taxon>Bacilli</taxon>
        <taxon>Lactobacillales</taxon>
        <taxon>Lactobacillaceae</taxon>
        <taxon>Lactobacillus</taxon>
    </lineage>
</organism>
<name>A0A948TJC8_9LACO</name>
<dbReference type="Gene3D" id="3.90.1640.10">
    <property type="entry name" value="inorganic pyrophosphatase (n-terminal core)"/>
    <property type="match status" value="1"/>
</dbReference>
<dbReference type="SUPFAM" id="SSF64182">
    <property type="entry name" value="DHH phosphoesterases"/>
    <property type="match status" value="1"/>
</dbReference>
<reference evidence="3" key="2">
    <citation type="submission" date="2021-04" db="EMBL/GenBank/DDBJ databases">
        <authorList>
            <person name="Gilroy R."/>
        </authorList>
    </citation>
    <scope>NUCLEOTIDE SEQUENCE</scope>
    <source>
        <strain evidence="3">F6-6636</strain>
    </source>
</reference>
<protein>
    <submittedName>
        <fullName evidence="3">Bifunctional oligoribonuclease/PAP phosphatase NrnA</fullName>
    </submittedName>
</protein>
<dbReference type="PANTHER" id="PTHR47618:SF1">
    <property type="entry name" value="BIFUNCTIONAL OLIGORIBONUCLEASE AND PAP PHOSPHATASE NRNA"/>
    <property type="match status" value="1"/>
</dbReference>
<evidence type="ECO:0000313" key="4">
    <source>
        <dbReference type="Proteomes" id="UP000777303"/>
    </source>
</evidence>
<dbReference type="InterPro" id="IPR038763">
    <property type="entry name" value="DHH_sf"/>
</dbReference>
<evidence type="ECO:0000259" key="1">
    <source>
        <dbReference type="Pfam" id="PF01368"/>
    </source>
</evidence>
<feature type="non-terminal residue" evidence="3">
    <location>
        <position position="319"/>
    </location>
</feature>
<dbReference type="AlphaFoldDB" id="A0A948TJC8"/>
<comment type="caution">
    <text evidence="3">The sequence shown here is derived from an EMBL/GenBank/DDBJ whole genome shotgun (WGS) entry which is preliminary data.</text>
</comment>
<dbReference type="GO" id="GO:0003676">
    <property type="term" value="F:nucleic acid binding"/>
    <property type="evidence" value="ECO:0007669"/>
    <property type="project" value="InterPro"/>
</dbReference>
<dbReference type="Gene3D" id="3.10.310.30">
    <property type="match status" value="1"/>
</dbReference>
<dbReference type="InterPro" id="IPR003156">
    <property type="entry name" value="DHHA1_dom"/>
</dbReference>
<feature type="domain" description="DHHA1" evidence="2">
    <location>
        <begin position="231"/>
        <end position="306"/>
    </location>
</feature>
<reference evidence="3" key="1">
    <citation type="journal article" date="2021" name="PeerJ">
        <title>Extensive microbial diversity within the chicken gut microbiome revealed by metagenomics and culture.</title>
        <authorList>
            <person name="Gilroy R."/>
            <person name="Ravi A."/>
            <person name="Getino M."/>
            <person name="Pursley I."/>
            <person name="Horton D.L."/>
            <person name="Alikhan N.F."/>
            <person name="Baker D."/>
            <person name="Gharbi K."/>
            <person name="Hall N."/>
            <person name="Watson M."/>
            <person name="Adriaenssens E.M."/>
            <person name="Foster-Nyarko E."/>
            <person name="Jarju S."/>
            <person name="Secka A."/>
            <person name="Antonio M."/>
            <person name="Oren A."/>
            <person name="Chaudhuri R.R."/>
            <person name="La Ragione R."/>
            <person name="Hildebrand F."/>
            <person name="Pallen M.J."/>
        </authorList>
    </citation>
    <scope>NUCLEOTIDE SEQUENCE</scope>
    <source>
        <strain evidence="3">F6-6636</strain>
    </source>
</reference>
<sequence length="319" mass="34740">MEITDQILNKIKEYNTIIIHRHESPDPDALGSQAGLAELLRNTYPDKHIYQVGGSVGNLAWLAEENEVDDDVYQDALVIVIDTANTPRVSDQRFATGKFIIKIDHHPNDDPYGNINWISETASSCSAMVVDLFNASHGELKMSPAAARLLYAGIVGDTGRFLYSNTTAHTFALAAQLLATGFDNSAVTLRLNEVTLQQAKLQSYVYNHLTIADNGAAYIILSQAVLDELGLNVQTASAAVSTPGRLSNVIDWLIFVEQSGAFKYRVHLRSKGPVINELAKEHNGGGHPLASGAKALDDNEVQEMITGLIKLTDEARAKE</sequence>
<proteinExistence type="predicted"/>
<dbReference type="InterPro" id="IPR051319">
    <property type="entry name" value="Oligoribo/pAp-PDE_c-di-AMP_PDE"/>
</dbReference>
<accession>A0A948TJC8</accession>
<feature type="domain" description="DDH" evidence="1">
    <location>
        <begin position="17"/>
        <end position="154"/>
    </location>
</feature>
<evidence type="ECO:0000259" key="2">
    <source>
        <dbReference type="Pfam" id="PF02272"/>
    </source>
</evidence>
<evidence type="ECO:0000313" key="3">
    <source>
        <dbReference type="EMBL" id="MBU3851815.1"/>
    </source>
</evidence>
<dbReference type="PANTHER" id="PTHR47618">
    <property type="entry name" value="BIFUNCTIONAL OLIGORIBONUCLEASE AND PAP PHOSPHATASE NRNA"/>
    <property type="match status" value="1"/>
</dbReference>
<dbReference type="Pfam" id="PF01368">
    <property type="entry name" value="DHH"/>
    <property type="match status" value="1"/>
</dbReference>
<dbReference type="EMBL" id="JAHLFS010000051">
    <property type="protein sequence ID" value="MBU3851815.1"/>
    <property type="molecule type" value="Genomic_DNA"/>
</dbReference>